<keyword evidence="3" id="KW-1185">Reference proteome</keyword>
<accession>A0ABT6HRB1</accession>
<dbReference type="Gene3D" id="3.40.50.300">
    <property type="entry name" value="P-loop containing nucleotide triphosphate hydrolases"/>
    <property type="match status" value="1"/>
</dbReference>
<feature type="compositionally biased region" description="Low complexity" evidence="1">
    <location>
        <begin position="398"/>
        <end position="409"/>
    </location>
</feature>
<reference evidence="2 3" key="1">
    <citation type="submission" date="2023-04" db="EMBL/GenBank/DDBJ databases">
        <title>Streptomyces chengmaiensis sp. nov. isolated from the stem of mangrove plant in Hainan.</title>
        <authorList>
            <person name="Huang X."/>
            <person name="Zhou S."/>
            <person name="Chu X."/>
            <person name="Xie Y."/>
            <person name="Lin Y."/>
        </authorList>
    </citation>
    <scope>NUCLEOTIDE SEQUENCE [LARGE SCALE GENOMIC DNA]</scope>
    <source>
        <strain evidence="2 3">HNM0663</strain>
    </source>
</reference>
<dbReference type="Pfam" id="PF13481">
    <property type="entry name" value="AAA_25"/>
    <property type="match status" value="1"/>
</dbReference>
<dbReference type="EMBL" id="JARWBG010000025">
    <property type="protein sequence ID" value="MDH2391258.1"/>
    <property type="molecule type" value="Genomic_DNA"/>
</dbReference>
<organism evidence="2 3">
    <name type="scientific">Streptomyces chengmaiensis</name>
    <dbReference type="NCBI Taxonomy" id="3040919"/>
    <lineage>
        <taxon>Bacteria</taxon>
        <taxon>Bacillati</taxon>
        <taxon>Actinomycetota</taxon>
        <taxon>Actinomycetes</taxon>
        <taxon>Kitasatosporales</taxon>
        <taxon>Streptomycetaceae</taxon>
        <taxon>Streptomyces</taxon>
    </lineage>
</organism>
<dbReference type="Proteomes" id="UP001223144">
    <property type="component" value="Unassembled WGS sequence"/>
</dbReference>
<sequence length="448" mass="47936">MTAEALVYQLAGAPMDVGAGPMQQLPSQEAQSDCSRRVKLTPASAIEPEPVIWAWEPEAGEGRIPAGALTLAAGREGTGKSSFGIWVAARLSRGELPGTFCGQPRNVFYAAVEDSWSRTLVPRLIAAGADLDRVFRIDVEDVERGETMLSLPMDVSLIERAIAEHDVAALIVDPLMSTLGSSTDAHRTQDVRQALEPLVRMAERTKALTLGIAHFNKGGGTDASQLISGSGAFKDLARAVIAFARDRETEEQVMTQTKNSLGRLDLPSLSYRIEGFDVHTRKGVANVGRLAFTGISERSVEDTLAAPVDRDEAGERDEAAAWLVDYLTDHGGEAPAGDVIKAAEKDGFAKRTIQRARSKVGVTSQKSGFGKGWAWVLSVTNDSEDDTKMPKVPAPKELAPSAPSLTPSATPSPPVDETDRPKAPCKKCGRPQWNAEGSPHCFDCRPAA</sequence>
<proteinExistence type="predicted"/>
<gene>
    <name evidence="2" type="ORF">QCN29_21225</name>
</gene>
<dbReference type="InterPro" id="IPR027417">
    <property type="entry name" value="P-loop_NTPase"/>
</dbReference>
<evidence type="ECO:0000313" key="3">
    <source>
        <dbReference type="Proteomes" id="UP001223144"/>
    </source>
</evidence>
<evidence type="ECO:0000256" key="1">
    <source>
        <dbReference type="SAM" id="MobiDB-lite"/>
    </source>
</evidence>
<evidence type="ECO:0000313" key="2">
    <source>
        <dbReference type="EMBL" id="MDH2391258.1"/>
    </source>
</evidence>
<protein>
    <submittedName>
        <fullName evidence="2">AAA family ATPase</fullName>
    </submittedName>
</protein>
<dbReference type="RefSeq" id="WP_279930050.1">
    <property type="nucleotide sequence ID" value="NZ_JARWBG010000025.1"/>
</dbReference>
<name>A0ABT6HRB1_9ACTN</name>
<dbReference type="SUPFAM" id="SSF52540">
    <property type="entry name" value="P-loop containing nucleoside triphosphate hydrolases"/>
    <property type="match status" value="1"/>
</dbReference>
<feature type="region of interest" description="Disordered" evidence="1">
    <location>
        <begin position="382"/>
        <end position="439"/>
    </location>
</feature>
<comment type="caution">
    <text evidence="2">The sequence shown here is derived from an EMBL/GenBank/DDBJ whole genome shotgun (WGS) entry which is preliminary data.</text>
</comment>